<evidence type="ECO:0000313" key="3">
    <source>
        <dbReference type="Proteomes" id="UP000010469"/>
    </source>
</evidence>
<keyword evidence="3" id="KW-1185">Reference proteome</keyword>
<dbReference type="SUPFAM" id="SSF53448">
    <property type="entry name" value="Nucleotide-diphospho-sugar transferases"/>
    <property type="match status" value="1"/>
</dbReference>
<dbReference type="InterPro" id="IPR050486">
    <property type="entry name" value="Mannose-1P_guanyltransferase"/>
</dbReference>
<dbReference type="InterPro" id="IPR029044">
    <property type="entry name" value="Nucleotide-diphossugar_trans"/>
</dbReference>
<dbReference type="GeneID" id="14212076"/>
<dbReference type="KEGG" id="clg:Calag_0816"/>
<sequence>MDLTAVIPAGGEGSRFKPYTDIVPKPMIPLGEEEKPILDYIVHHLSRNGFEHIILLVNYKWKYIKNYFQDGNRYNLKIDYSIDDDKYSNTGGSLLKAYKNNLINSDPVLIWYGDILANLNPNDIVKVHKEEDLDALLVVADKYQIPVGVAEIDENNNIVRLREKPWYEIKVTIGILTLNVDVLKSIENALGTKFDIMGDLIPYMIKNKKKVKAYIYNEEWIDVGSLERYKKIDEKILKKVIR</sequence>
<dbReference type="Proteomes" id="UP000010469">
    <property type="component" value="Chromosome"/>
</dbReference>
<dbReference type="AlphaFoldDB" id="L0ABQ2"/>
<dbReference type="InParanoid" id="L0ABQ2"/>
<dbReference type="RefSeq" id="WP_015232454.1">
    <property type="nucleotide sequence ID" value="NC_019791.1"/>
</dbReference>
<dbReference type="eggNOG" id="arCOG00663">
    <property type="taxonomic scope" value="Archaea"/>
</dbReference>
<dbReference type="InterPro" id="IPR005835">
    <property type="entry name" value="NTP_transferase_dom"/>
</dbReference>
<gene>
    <name evidence="2" type="ordered locus">Calag_0816</name>
</gene>
<reference evidence="3" key="1">
    <citation type="submission" date="2012-03" db="EMBL/GenBank/DDBJ databases">
        <title>Complete genome of Caldisphaera lagunensis DSM 15908.</title>
        <authorList>
            <person name="Lucas S."/>
            <person name="Copeland A."/>
            <person name="Lapidus A."/>
            <person name="Glavina del Rio T."/>
            <person name="Dalin E."/>
            <person name="Tice H."/>
            <person name="Bruce D."/>
            <person name="Goodwin L."/>
            <person name="Pitluck S."/>
            <person name="Peters L."/>
            <person name="Mikhailova N."/>
            <person name="Teshima H."/>
            <person name="Kyrpides N."/>
            <person name="Mavromatis K."/>
            <person name="Ivanova N."/>
            <person name="Brettin T."/>
            <person name="Detter J.C."/>
            <person name="Han C."/>
            <person name="Larimer F."/>
            <person name="Land M."/>
            <person name="Hauser L."/>
            <person name="Markowitz V."/>
            <person name="Cheng J.-F."/>
            <person name="Hugenholtz P."/>
            <person name="Woyke T."/>
            <person name="Wu D."/>
            <person name="Spring S."/>
            <person name="Schroeder M."/>
            <person name="Brambilla E."/>
            <person name="Klenk H.-P."/>
            <person name="Eisen J.A."/>
        </authorList>
    </citation>
    <scope>NUCLEOTIDE SEQUENCE [LARGE SCALE GENOMIC DNA]</scope>
    <source>
        <strain evidence="3">DSM 15908 / JCM 11604 / IC-154</strain>
    </source>
</reference>
<dbReference type="PANTHER" id="PTHR22572">
    <property type="entry name" value="SUGAR-1-PHOSPHATE GUANYL TRANSFERASE"/>
    <property type="match status" value="1"/>
</dbReference>
<accession>L0ABQ2</accession>
<dbReference type="Gene3D" id="3.90.550.10">
    <property type="entry name" value="Spore Coat Polysaccharide Biosynthesis Protein SpsA, Chain A"/>
    <property type="match status" value="1"/>
</dbReference>
<proteinExistence type="predicted"/>
<dbReference type="STRING" id="1056495.Calag_0816"/>
<dbReference type="HOGENOM" id="CLU_029499_2_0_2"/>
<feature type="domain" description="Nucleotidyl transferase" evidence="1">
    <location>
        <begin position="5"/>
        <end position="238"/>
    </location>
</feature>
<organism evidence="2 3">
    <name type="scientific">Caldisphaera lagunensis (strain DSM 15908 / JCM 11604 / ANMR 0165 / IC-154)</name>
    <dbReference type="NCBI Taxonomy" id="1056495"/>
    <lineage>
        <taxon>Archaea</taxon>
        <taxon>Thermoproteota</taxon>
        <taxon>Thermoprotei</taxon>
        <taxon>Acidilobales</taxon>
        <taxon>Caldisphaeraceae</taxon>
        <taxon>Caldisphaera</taxon>
    </lineage>
</organism>
<dbReference type="EMBL" id="CP003378">
    <property type="protein sequence ID" value="AFZ70557.1"/>
    <property type="molecule type" value="Genomic_DNA"/>
</dbReference>
<name>L0ABQ2_CALLD</name>
<dbReference type="Pfam" id="PF00483">
    <property type="entry name" value="NTP_transferase"/>
    <property type="match status" value="1"/>
</dbReference>
<dbReference type="CDD" id="cd04181">
    <property type="entry name" value="NTP_transferase"/>
    <property type="match status" value="1"/>
</dbReference>
<evidence type="ECO:0000259" key="1">
    <source>
        <dbReference type="Pfam" id="PF00483"/>
    </source>
</evidence>
<evidence type="ECO:0000313" key="2">
    <source>
        <dbReference type="EMBL" id="AFZ70557.1"/>
    </source>
</evidence>
<protein>
    <submittedName>
        <fullName evidence="2">Nucleoside-diphosphate-sugar pyrophosphorylase family protein</fullName>
    </submittedName>
</protein>